<feature type="non-terminal residue" evidence="1">
    <location>
        <position position="1"/>
    </location>
</feature>
<accession>X1AW99</accession>
<sequence length="53" mass="6322">DAFKVDFAKNIGYNDENEISYYSHLREGIVYCTSCFFIEKLNLYKQYNVVGWL</sequence>
<dbReference type="AlphaFoldDB" id="X1AW99"/>
<proteinExistence type="predicted"/>
<reference evidence="1" key="1">
    <citation type="journal article" date="2014" name="Front. Microbiol.">
        <title>High frequency of phylogenetically diverse reductive dehalogenase-homologous genes in deep subseafloor sedimentary metagenomes.</title>
        <authorList>
            <person name="Kawai M."/>
            <person name="Futagami T."/>
            <person name="Toyoda A."/>
            <person name="Takaki Y."/>
            <person name="Nishi S."/>
            <person name="Hori S."/>
            <person name="Arai W."/>
            <person name="Tsubouchi T."/>
            <person name="Morono Y."/>
            <person name="Uchiyama I."/>
            <person name="Ito T."/>
            <person name="Fujiyama A."/>
            <person name="Inagaki F."/>
            <person name="Takami H."/>
        </authorList>
    </citation>
    <scope>NUCLEOTIDE SEQUENCE</scope>
    <source>
        <strain evidence="1">Expedition CK06-06</strain>
    </source>
</reference>
<organism evidence="1">
    <name type="scientific">marine sediment metagenome</name>
    <dbReference type="NCBI Taxonomy" id="412755"/>
    <lineage>
        <taxon>unclassified sequences</taxon>
        <taxon>metagenomes</taxon>
        <taxon>ecological metagenomes</taxon>
    </lineage>
</organism>
<dbReference type="EMBL" id="BART01012922">
    <property type="protein sequence ID" value="GAG87020.1"/>
    <property type="molecule type" value="Genomic_DNA"/>
</dbReference>
<comment type="caution">
    <text evidence="1">The sequence shown here is derived from an EMBL/GenBank/DDBJ whole genome shotgun (WGS) entry which is preliminary data.</text>
</comment>
<evidence type="ECO:0000313" key="1">
    <source>
        <dbReference type="EMBL" id="GAG87020.1"/>
    </source>
</evidence>
<gene>
    <name evidence="1" type="ORF">S01H4_26703</name>
</gene>
<name>X1AW99_9ZZZZ</name>
<protein>
    <submittedName>
        <fullName evidence="1">Uncharacterized protein</fullName>
    </submittedName>
</protein>